<dbReference type="Proteomes" id="UP001311915">
    <property type="component" value="Unassembled WGS sequence"/>
</dbReference>
<feature type="coiled-coil region" evidence="2">
    <location>
        <begin position="55"/>
        <end position="82"/>
    </location>
</feature>
<dbReference type="PROSITE" id="PS50889">
    <property type="entry name" value="S4"/>
    <property type="match status" value="1"/>
</dbReference>
<proteinExistence type="predicted"/>
<comment type="caution">
    <text evidence="4">The sequence shown here is derived from an EMBL/GenBank/DDBJ whole genome shotgun (WGS) entry which is preliminary data.</text>
</comment>
<reference evidence="4 5" key="1">
    <citation type="submission" date="2023-10" db="EMBL/GenBank/DDBJ databases">
        <title>Genome-Wide Identification Analysis in wild type Solanum Pinnatisectum Reveals Some Genes Defensing Phytophthora Infestans.</title>
        <authorList>
            <person name="Sun C."/>
        </authorList>
    </citation>
    <scope>NUCLEOTIDE SEQUENCE [LARGE SCALE GENOMIC DNA]</scope>
    <source>
        <strain evidence="4">LQN</strain>
        <tissue evidence="4">Leaf</tissue>
    </source>
</reference>
<dbReference type="Pfam" id="PF03732">
    <property type="entry name" value="Retrotrans_gag"/>
    <property type="match status" value="1"/>
</dbReference>
<dbReference type="EMBL" id="JAWPEI010000010">
    <property type="protein sequence ID" value="KAK4713554.1"/>
    <property type="molecule type" value="Genomic_DNA"/>
</dbReference>
<dbReference type="PANTHER" id="PTHR33223:SF8">
    <property type="entry name" value="OS04G0172440 PROTEIN"/>
    <property type="match status" value="1"/>
</dbReference>
<accession>A0AAV9KLW6</accession>
<feature type="domain" description="Retrotransposon gag" evidence="3">
    <location>
        <begin position="143"/>
        <end position="233"/>
    </location>
</feature>
<dbReference type="GO" id="GO:0003723">
    <property type="term" value="F:RNA binding"/>
    <property type="evidence" value="ECO:0007669"/>
    <property type="project" value="UniProtKB-KW"/>
</dbReference>
<organism evidence="4 5">
    <name type="scientific">Solanum pinnatisectum</name>
    <name type="common">tansyleaf nightshade</name>
    <dbReference type="NCBI Taxonomy" id="50273"/>
    <lineage>
        <taxon>Eukaryota</taxon>
        <taxon>Viridiplantae</taxon>
        <taxon>Streptophyta</taxon>
        <taxon>Embryophyta</taxon>
        <taxon>Tracheophyta</taxon>
        <taxon>Spermatophyta</taxon>
        <taxon>Magnoliopsida</taxon>
        <taxon>eudicotyledons</taxon>
        <taxon>Gunneridae</taxon>
        <taxon>Pentapetalae</taxon>
        <taxon>asterids</taxon>
        <taxon>lamiids</taxon>
        <taxon>Solanales</taxon>
        <taxon>Solanaceae</taxon>
        <taxon>Solanoideae</taxon>
        <taxon>Solaneae</taxon>
        <taxon>Solanum</taxon>
    </lineage>
</organism>
<name>A0AAV9KLW6_9SOLN</name>
<sequence length="443" mass="51807">MTNMFSLRKNRPFSHPTQSTIWTISPHPIPTHTLSQQLSPTRLNFDALQNERILDKTEKSKLDALQQKIHDLEKKVNERLNSKPAHDLRYENLCLHPRVELPKGFKIPKFNMFDGHGDPIAHLKDFCSRLVGLENNEALLMRLFIQSLSGIAFNWYVKQDFDKWLAWEDMARDFVQQYKFNMKDDPTMLNLLEIRKLSHESFEEYVIRWRREASKVRHSPHEEELVQTLIRSLDGIYYKTLFFAGIQSFDSLIRIGKELEYGIQSGRIVDAQTTLQADKRYKDSSTSIPLKQSNQNTEQVHAVFNSRDMRFKPCNPRVSHFKVRKPRAFTHLKETLSSIFQRLWAKGLLRPRKGWIPKHSSSTSDLSKNCAYHSNIQGHDTEECSALRNKIQNMIEKGKITVQQEPLNNNCNLSTTNTVIVQGDPTIIYSRHLTRKRKSHQRN</sequence>
<dbReference type="PANTHER" id="PTHR33223">
    <property type="entry name" value="CCHC-TYPE DOMAIN-CONTAINING PROTEIN"/>
    <property type="match status" value="1"/>
</dbReference>
<evidence type="ECO:0000313" key="5">
    <source>
        <dbReference type="Proteomes" id="UP001311915"/>
    </source>
</evidence>
<dbReference type="AlphaFoldDB" id="A0AAV9KLW6"/>
<keyword evidence="1" id="KW-0694">RNA-binding</keyword>
<evidence type="ECO:0000256" key="2">
    <source>
        <dbReference type="SAM" id="Coils"/>
    </source>
</evidence>
<protein>
    <recommendedName>
        <fullName evidence="3">Retrotransposon gag domain-containing protein</fullName>
    </recommendedName>
</protein>
<keyword evidence="5" id="KW-1185">Reference proteome</keyword>
<evidence type="ECO:0000256" key="1">
    <source>
        <dbReference type="PROSITE-ProRule" id="PRU00182"/>
    </source>
</evidence>
<evidence type="ECO:0000313" key="4">
    <source>
        <dbReference type="EMBL" id="KAK4713554.1"/>
    </source>
</evidence>
<keyword evidence="2" id="KW-0175">Coiled coil</keyword>
<dbReference type="InterPro" id="IPR005162">
    <property type="entry name" value="Retrotrans_gag_dom"/>
</dbReference>
<gene>
    <name evidence="4" type="ORF">R3W88_019461</name>
</gene>
<evidence type="ECO:0000259" key="3">
    <source>
        <dbReference type="Pfam" id="PF03732"/>
    </source>
</evidence>